<protein>
    <recommendedName>
        <fullName evidence="2">Peptidase C14 caspase domain-containing protein</fullName>
    </recommendedName>
</protein>
<reference evidence="3 4" key="1">
    <citation type="submission" date="2023-12" db="EMBL/GenBank/DDBJ databases">
        <title>A high-quality genome assembly for Dillenia turbinata (Dilleniales).</title>
        <authorList>
            <person name="Chanderbali A."/>
        </authorList>
    </citation>
    <scope>NUCLEOTIDE SEQUENCE [LARGE SCALE GENOMIC DNA]</scope>
    <source>
        <strain evidence="3">LSX21</strain>
        <tissue evidence="3">Leaf</tissue>
    </source>
</reference>
<accession>A0AAN8V288</accession>
<comment type="caution">
    <text evidence="3">The sequence shown here is derived from an EMBL/GenBank/DDBJ whole genome shotgun (WGS) entry which is preliminary data.</text>
</comment>
<evidence type="ECO:0000313" key="4">
    <source>
        <dbReference type="Proteomes" id="UP001370490"/>
    </source>
</evidence>
<dbReference type="PANTHER" id="PTHR48104:SF30">
    <property type="entry name" value="METACASPASE-1"/>
    <property type="match status" value="1"/>
</dbReference>
<dbReference type="InterPro" id="IPR050452">
    <property type="entry name" value="Metacaspase"/>
</dbReference>
<dbReference type="GO" id="GO:0006508">
    <property type="term" value="P:proteolysis"/>
    <property type="evidence" value="ECO:0007669"/>
    <property type="project" value="InterPro"/>
</dbReference>
<gene>
    <name evidence="3" type="ORF">RJ641_007964</name>
</gene>
<evidence type="ECO:0000313" key="3">
    <source>
        <dbReference type="EMBL" id="KAK6926245.1"/>
    </source>
</evidence>
<dbReference type="Gene3D" id="3.40.50.12660">
    <property type="match status" value="1"/>
</dbReference>
<evidence type="ECO:0000259" key="2">
    <source>
        <dbReference type="Pfam" id="PF00656"/>
    </source>
</evidence>
<sequence length="252" mass="28055">MCLKYLLVSRFKFPESSILMLTEATDPLRIPTKHNIRMAMYWLVQGCQRADSLAFTILVMVHSRETTLEMKWMDMMKPSVLLDFETQGMIVDDEINAAIVRPFPRGVKLHAIIDAGHSGTVLDSGQYVWEDHRPQSGVWKGTSGGEVIPFSGVNYDDYQTAADMLALLKITSTVAMTYCFIQAIEHGQVATYGSMLNLMRSTIHNDLGSGGGCVVTSLMTLLVTGVSLTGGFVPDLRLIRRLECYVVVGYFR</sequence>
<feature type="non-terminal residue" evidence="3">
    <location>
        <position position="252"/>
    </location>
</feature>
<evidence type="ECO:0000256" key="1">
    <source>
        <dbReference type="ARBA" id="ARBA00009005"/>
    </source>
</evidence>
<keyword evidence="4" id="KW-1185">Reference proteome</keyword>
<comment type="similarity">
    <text evidence="1">Belongs to the peptidase C14B family.</text>
</comment>
<dbReference type="Pfam" id="PF00656">
    <property type="entry name" value="Peptidase_C14"/>
    <property type="match status" value="1"/>
</dbReference>
<dbReference type="EMBL" id="JBAMMX010000015">
    <property type="protein sequence ID" value="KAK6926245.1"/>
    <property type="molecule type" value="Genomic_DNA"/>
</dbReference>
<dbReference type="InterPro" id="IPR011600">
    <property type="entry name" value="Pept_C14_caspase"/>
</dbReference>
<dbReference type="GO" id="GO:0005737">
    <property type="term" value="C:cytoplasm"/>
    <property type="evidence" value="ECO:0007669"/>
    <property type="project" value="TreeGrafter"/>
</dbReference>
<dbReference type="AlphaFoldDB" id="A0AAN8V288"/>
<dbReference type="Proteomes" id="UP001370490">
    <property type="component" value="Unassembled WGS sequence"/>
</dbReference>
<feature type="domain" description="Peptidase C14 caspase" evidence="2">
    <location>
        <begin position="25"/>
        <end position="204"/>
    </location>
</feature>
<name>A0AAN8V288_9MAGN</name>
<dbReference type="GO" id="GO:0004197">
    <property type="term" value="F:cysteine-type endopeptidase activity"/>
    <property type="evidence" value="ECO:0007669"/>
    <property type="project" value="InterPro"/>
</dbReference>
<organism evidence="3 4">
    <name type="scientific">Dillenia turbinata</name>
    <dbReference type="NCBI Taxonomy" id="194707"/>
    <lineage>
        <taxon>Eukaryota</taxon>
        <taxon>Viridiplantae</taxon>
        <taxon>Streptophyta</taxon>
        <taxon>Embryophyta</taxon>
        <taxon>Tracheophyta</taxon>
        <taxon>Spermatophyta</taxon>
        <taxon>Magnoliopsida</taxon>
        <taxon>eudicotyledons</taxon>
        <taxon>Gunneridae</taxon>
        <taxon>Pentapetalae</taxon>
        <taxon>Dilleniales</taxon>
        <taxon>Dilleniaceae</taxon>
        <taxon>Dillenia</taxon>
    </lineage>
</organism>
<dbReference type="PANTHER" id="PTHR48104">
    <property type="entry name" value="METACASPASE-4"/>
    <property type="match status" value="1"/>
</dbReference>
<proteinExistence type="inferred from homology"/>